<organism evidence="1 2">
    <name type="scientific">Termititenax aidoneus</name>
    <dbReference type="NCBI Taxonomy" id="2218524"/>
    <lineage>
        <taxon>Bacteria</taxon>
        <taxon>Bacillati</taxon>
        <taxon>Candidatus Margulisiibacteriota</taxon>
        <taxon>Candidatus Termititenacia</taxon>
        <taxon>Candidatus Termititenacales</taxon>
        <taxon>Candidatus Termititenacaceae</taxon>
        <taxon>Candidatus Termititenax</taxon>
    </lineage>
</organism>
<sequence length="172" mass="19957">MQTKIVGGYYWEGWKERRQEGAKESAKIGGCSYEELLRAVKGDYSGEIFRGVDDSKLPDGQYRTLCYAAAGVNSKALKYINKTRFSAEGYFHFAKFACEKHWDALKYVNPNKLPMGKMHLMNYYEWIVLPTVYRYHSAIEFVNWNYVSLPDDVIYAAARGRINRWLFNPYGG</sequence>
<dbReference type="Proteomes" id="UP000269352">
    <property type="component" value="Unassembled WGS sequence"/>
</dbReference>
<evidence type="ECO:0000313" key="2">
    <source>
        <dbReference type="Proteomes" id="UP000269352"/>
    </source>
</evidence>
<protein>
    <submittedName>
        <fullName evidence="1">Uncharacterized protein</fullName>
    </submittedName>
</protein>
<comment type="caution">
    <text evidence="1">The sequence shown here is derived from an EMBL/GenBank/DDBJ whole genome shotgun (WGS) entry which is preliminary data.</text>
</comment>
<dbReference type="AlphaFoldDB" id="A0A388TB25"/>
<gene>
    <name evidence="1" type="ORF">NO1_0770</name>
</gene>
<accession>A0A388TB25</accession>
<name>A0A388TB25_TERA1</name>
<keyword evidence="2" id="KW-1185">Reference proteome</keyword>
<dbReference type="EMBL" id="BGZN01000010">
    <property type="protein sequence ID" value="GBR73378.1"/>
    <property type="molecule type" value="Genomic_DNA"/>
</dbReference>
<proteinExistence type="predicted"/>
<evidence type="ECO:0000313" key="1">
    <source>
        <dbReference type="EMBL" id="GBR73378.1"/>
    </source>
</evidence>
<reference evidence="1 2" key="1">
    <citation type="journal article" date="2019" name="ISME J.">
        <title>Genome analyses of uncultured TG2/ZB3 bacteria in 'Margulisbacteria' specifically attached to ectosymbiotic spirochetes of protists in the termite gut.</title>
        <authorList>
            <person name="Utami Y.D."/>
            <person name="Kuwahara H."/>
            <person name="Igai K."/>
            <person name="Murakami T."/>
            <person name="Sugaya K."/>
            <person name="Morikawa T."/>
            <person name="Nagura Y."/>
            <person name="Yuki M."/>
            <person name="Deevong P."/>
            <person name="Inoue T."/>
            <person name="Kihara K."/>
            <person name="Lo N."/>
            <person name="Yamada A."/>
            <person name="Ohkuma M."/>
            <person name="Hongoh Y."/>
        </authorList>
    </citation>
    <scope>NUCLEOTIDE SEQUENCE [LARGE SCALE GENOMIC DNA]</scope>
    <source>
        <strain evidence="1">NkOx7-01</strain>
    </source>
</reference>